<dbReference type="AlphaFoldDB" id="A0A0G1YRA2"/>
<keyword evidence="2" id="KW-1133">Transmembrane helix</keyword>
<comment type="caution">
    <text evidence="3">The sequence shown here is derived from an EMBL/GenBank/DDBJ whole genome shotgun (WGS) entry which is preliminary data.</text>
</comment>
<feature type="region of interest" description="Disordered" evidence="1">
    <location>
        <begin position="221"/>
        <end position="242"/>
    </location>
</feature>
<sequence>MAPTAVGAEPDPNKEKKMERKNLINVNAVVLAGVITGAPLLAFAQSSAPAGSSPHIRVMLAAGPCKPGESCIDVKGAVGTSLHWDPVPAVAAPPAPAPIVVQVPTSAPAPAAAACTNCGGHGAKPASDSGGWCGAGWCTWLKWAAGLAAALGLFLYWRSQRMALAMRRGKAAAARELFLRYNAVNPNAPETLRALERWHQEDGEMRQLVWWRRLRMEDTNTLPTPTYTPNPAPPPPAPPAAP</sequence>
<feature type="compositionally biased region" description="Pro residues" evidence="1">
    <location>
        <begin position="226"/>
        <end position="242"/>
    </location>
</feature>
<dbReference type="Proteomes" id="UP000033982">
    <property type="component" value="Unassembled WGS sequence"/>
</dbReference>
<feature type="transmembrane region" description="Helical" evidence="2">
    <location>
        <begin position="140"/>
        <end position="157"/>
    </location>
</feature>
<evidence type="ECO:0000256" key="2">
    <source>
        <dbReference type="SAM" id="Phobius"/>
    </source>
</evidence>
<evidence type="ECO:0000313" key="3">
    <source>
        <dbReference type="EMBL" id="KKW17527.1"/>
    </source>
</evidence>
<name>A0A0G1YRA2_9BACT</name>
<keyword evidence="2" id="KW-0812">Transmembrane</keyword>
<evidence type="ECO:0000256" key="1">
    <source>
        <dbReference type="SAM" id="MobiDB-lite"/>
    </source>
</evidence>
<evidence type="ECO:0000313" key="4">
    <source>
        <dbReference type="Proteomes" id="UP000033982"/>
    </source>
</evidence>
<dbReference type="EMBL" id="LCQN01000002">
    <property type="protein sequence ID" value="KKW17527.1"/>
    <property type="molecule type" value="Genomic_DNA"/>
</dbReference>
<protein>
    <submittedName>
        <fullName evidence="3">Uncharacterized protein</fullName>
    </submittedName>
</protein>
<feature type="transmembrane region" description="Helical" evidence="2">
    <location>
        <begin position="23"/>
        <end position="44"/>
    </location>
</feature>
<reference evidence="3 4" key="1">
    <citation type="journal article" date="2015" name="Nature">
        <title>rRNA introns, odd ribosomes, and small enigmatic genomes across a large radiation of phyla.</title>
        <authorList>
            <person name="Brown C.T."/>
            <person name="Hug L.A."/>
            <person name="Thomas B.C."/>
            <person name="Sharon I."/>
            <person name="Castelle C.J."/>
            <person name="Singh A."/>
            <person name="Wilkins M.J."/>
            <person name="Williams K.H."/>
            <person name="Banfield J.F."/>
        </authorList>
    </citation>
    <scope>NUCLEOTIDE SEQUENCE [LARGE SCALE GENOMIC DNA]</scope>
</reference>
<accession>A0A0G1YRA2</accession>
<gene>
    <name evidence="3" type="ORF">UY58_C0002G0013</name>
</gene>
<organism evidence="3 4">
    <name type="scientific">Candidatus Magasanikbacteria bacterium GW2011_GWA2_50_22</name>
    <dbReference type="NCBI Taxonomy" id="1619043"/>
    <lineage>
        <taxon>Bacteria</taxon>
        <taxon>Candidatus Magasanikiibacteriota</taxon>
    </lineage>
</organism>
<proteinExistence type="predicted"/>
<keyword evidence="2" id="KW-0472">Membrane</keyword>